<keyword evidence="3" id="KW-1185">Reference proteome</keyword>
<evidence type="ECO:0000313" key="3">
    <source>
        <dbReference type="Proteomes" id="UP000054498"/>
    </source>
</evidence>
<dbReference type="KEGG" id="mng:MNEG_15301"/>
<reference evidence="2 3" key="1">
    <citation type="journal article" date="2013" name="BMC Genomics">
        <title>Reconstruction of the lipid metabolism for the microalga Monoraphidium neglectum from its genome sequence reveals characteristics suitable for biofuel production.</title>
        <authorList>
            <person name="Bogen C."/>
            <person name="Al-Dilaimi A."/>
            <person name="Albersmeier A."/>
            <person name="Wichmann J."/>
            <person name="Grundmann M."/>
            <person name="Rupp O."/>
            <person name="Lauersen K.J."/>
            <person name="Blifernez-Klassen O."/>
            <person name="Kalinowski J."/>
            <person name="Goesmann A."/>
            <person name="Mussgnug J.H."/>
            <person name="Kruse O."/>
        </authorList>
    </citation>
    <scope>NUCLEOTIDE SEQUENCE [LARGE SCALE GENOMIC DNA]</scope>
    <source>
        <strain evidence="2 3">SAG 48.87</strain>
    </source>
</reference>
<accession>A0A0D2IXN7</accession>
<dbReference type="RefSeq" id="XP_013891682.1">
    <property type="nucleotide sequence ID" value="XM_014036228.1"/>
</dbReference>
<protein>
    <submittedName>
        <fullName evidence="2">Uncharacterized protein</fullName>
    </submittedName>
</protein>
<evidence type="ECO:0000256" key="1">
    <source>
        <dbReference type="SAM" id="MobiDB-lite"/>
    </source>
</evidence>
<feature type="region of interest" description="Disordered" evidence="1">
    <location>
        <begin position="149"/>
        <end position="178"/>
    </location>
</feature>
<dbReference type="GeneID" id="25732949"/>
<dbReference type="EMBL" id="KK105424">
    <property type="protein sequence ID" value="KIY92662.1"/>
    <property type="molecule type" value="Genomic_DNA"/>
</dbReference>
<sequence length="331" mass="33583">MDDAGDKGWWTLLTSPCGHKLRILLPDTLLLRPGGAAYAWYRTCGDGYAVRTPSSALSLHAFSRALRRARLPGAEAVTAGPRGSECGGGGDNGAVAVARYASGLARLLDGPGLDRMLSGVTLTFSRTPPPAASCCAASDLAALAASWPGLPDGPEQPSTAASEIGTANGPSAAGDGWVATEAGGAAGADWVTSIQQYVAPADGRRYLTTAGGADGPGRDSTQALPYSARYAPDPRRRAAGGAGWAAGGGAGAEAAGSGPGSLQSDEDRRLGGLTRVVSGVEQQQQQRQQQQQERETVGEEAEGPVDAPAAVHKQASALLQVCMTSRVTPPP</sequence>
<feature type="compositionally biased region" description="Low complexity" evidence="1">
    <location>
        <begin position="281"/>
        <end position="291"/>
    </location>
</feature>
<organism evidence="2 3">
    <name type="scientific">Monoraphidium neglectum</name>
    <dbReference type="NCBI Taxonomy" id="145388"/>
    <lineage>
        <taxon>Eukaryota</taxon>
        <taxon>Viridiplantae</taxon>
        <taxon>Chlorophyta</taxon>
        <taxon>core chlorophytes</taxon>
        <taxon>Chlorophyceae</taxon>
        <taxon>CS clade</taxon>
        <taxon>Sphaeropleales</taxon>
        <taxon>Selenastraceae</taxon>
        <taxon>Monoraphidium</taxon>
    </lineage>
</organism>
<evidence type="ECO:0000313" key="2">
    <source>
        <dbReference type="EMBL" id="KIY92662.1"/>
    </source>
</evidence>
<name>A0A0D2IXN7_9CHLO</name>
<gene>
    <name evidence="2" type="ORF">MNEG_15301</name>
</gene>
<dbReference type="AlphaFoldDB" id="A0A0D2IXN7"/>
<dbReference type="Proteomes" id="UP000054498">
    <property type="component" value="Unassembled WGS sequence"/>
</dbReference>
<feature type="region of interest" description="Disordered" evidence="1">
    <location>
        <begin position="231"/>
        <end position="312"/>
    </location>
</feature>
<feature type="compositionally biased region" description="Gly residues" evidence="1">
    <location>
        <begin position="240"/>
        <end position="251"/>
    </location>
</feature>
<proteinExistence type="predicted"/>